<dbReference type="Proteomes" id="UP001596142">
    <property type="component" value="Unassembled WGS sequence"/>
</dbReference>
<feature type="transmembrane region" description="Helical" evidence="1">
    <location>
        <begin position="319"/>
        <end position="337"/>
    </location>
</feature>
<dbReference type="Pfam" id="PF05145">
    <property type="entry name" value="AbrB"/>
    <property type="match status" value="1"/>
</dbReference>
<feature type="transmembrane region" description="Helical" evidence="1">
    <location>
        <begin position="146"/>
        <end position="164"/>
    </location>
</feature>
<keyword evidence="3" id="KW-1185">Reference proteome</keyword>
<dbReference type="EMBL" id="JBHSOZ010000004">
    <property type="protein sequence ID" value="MFC5713122.1"/>
    <property type="molecule type" value="Genomic_DNA"/>
</dbReference>
<feature type="transmembrane region" description="Helical" evidence="1">
    <location>
        <begin position="176"/>
        <end position="195"/>
    </location>
</feature>
<dbReference type="InterPro" id="IPR007820">
    <property type="entry name" value="AbrB_fam"/>
</dbReference>
<evidence type="ECO:0000313" key="2">
    <source>
        <dbReference type="EMBL" id="MFC5713122.1"/>
    </source>
</evidence>
<keyword evidence="1" id="KW-0812">Transmembrane</keyword>
<keyword evidence="1" id="KW-0472">Membrane</keyword>
<feature type="transmembrane region" description="Helical" evidence="1">
    <location>
        <begin position="226"/>
        <end position="242"/>
    </location>
</feature>
<comment type="caution">
    <text evidence="2">The sequence shown here is derived from an EMBL/GenBank/DDBJ whole genome shotgun (WGS) entry which is preliminary data.</text>
</comment>
<sequence>MIWQQIIYIILALIAGGFFSYLGIPAGWLLGSLLFGIIIGLIYKKLPFEGLPFQMALAMVGTSIGFMMDQELFFTLHTYLFPLLVTLSLTLAAGLLFGWLMYKWTDLDILTAFFCCVPGGASEVISVSREYGADDRIVAAFHTARITFFVLVIPFAAGIFYPVIETEAQVNGSYTNLALLLPILFVVISLSIILNRKVKIPAGALLYSIFIGFLVGEFLVPLESPSYIAGIGQGLIGAMIGIRFDKVTLHRLKLIGLPSVGVIQLFFLFSLCLALIFFLLTPLPYMTSLLSTVPAGAAEMASTAFALQLEPTLVSSLHVIRVMVLFLVLPFLLKIILKIAK</sequence>
<feature type="transmembrane region" description="Helical" evidence="1">
    <location>
        <begin position="80"/>
        <end position="102"/>
    </location>
</feature>
<evidence type="ECO:0000256" key="1">
    <source>
        <dbReference type="SAM" id="Phobius"/>
    </source>
</evidence>
<evidence type="ECO:0000313" key="3">
    <source>
        <dbReference type="Proteomes" id="UP001596142"/>
    </source>
</evidence>
<proteinExistence type="predicted"/>
<feature type="transmembrane region" description="Helical" evidence="1">
    <location>
        <begin position="51"/>
        <end position="68"/>
    </location>
</feature>
<dbReference type="PANTHER" id="PTHR38457">
    <property type="entry name" value="REGULATOR ABRB-RELATED"/>
    <property type="match status" value="1"/>
</dbReference>
<feature type="transmembrane region" description="Helical" evidence="1">
    <location>
        <begin position="254"/>
        <end position="280"/>
    </location>
</feature>
<accession>A0ABW0YQW4</accession>
<dbReference type="PIRSF" id="PIRSF038991">
    <property type="entry name" value="Protein_AbrB"/>
    <property type="match status" value="1"/>
</dbReference>
<dbReference type="PANTHER" id="PTHR38457:SF1">
    <property type="entry name" value="REGULATOR ABRB-RELATED"/>
    <property type="match status" value="1"/>
</dbReference>
<feature type="transmembrane region" description="Helical" evidence="1">
    <location>
        <begin position="202"/>
        <end position="220"/>
    </location>
</feature>
<protein>
    <submittedName>
        <fullName evidence="2">AbrB family transcriptional regulator</fullName>
    </submittedName>
</protein>
<dbReference type="RefSeq" id="WP_385940641.1">
    <property type="nucleotide sequence ID" value="NZ_JBHSOZ010000004.1"/>
</dbReference>
<organism evidence="2 3">
    <name type="scientific">Thalassorhabdus alkalitolerans</name>
    <dbReference type="NCBI Taxonomy" id="2282697"/>
    <lineage>
        <taxon>Bacteria</taxon>
        <taxon>Bacillati</taxon>
        <taxon>Bacillota</taxon>
        <taxon>Bacilli</taxon>
        <taxon>Bacillales</taxon>
        <taxon>Bacillaceae</taxon>
        <taxon>Thalassorhabdus</taxon>
    </lineage>
</organism>
<keyword evidence="1" id="KW-1133">Transmembrane helix</keyword>
<dbReference type="NCBIfam" id="TIGR03082">
    <property type="entry name" value="Gneg_AbrB_dup"/>
    <property type="match status" value="1"/>
</dbReference>
<dbReference type="InterPro" id="IPR017516">
    <property type="entry name" value="AbrB_dup"/>
</dbReference>
<gene>
    <name evidence="2" type="ORF">ACFPU1_10030</name>
</gene>
<reference evidence="3" key="1">
    <citation type="journal article" date="2019" name="Int. J. Syst. Evol. Microbiol.">
        <title>The Global Catalogue of Microorganisms (GCM) 10K type strain sequencing project: providing services to taxonomists for standard genome sequencing and annotation.</title>
        <authorList>
            <consortium name="The Broad Institute Genomics Platform"/>
            <consortium name="The Broad Institute Genome Sequencing Center for Infectious Disease"/>
            <person name="Wu L."/>
            <person name="Ma J."/>
        </authorList>
    </citation>
    <scope>NUCLEOTIDE SEQUENCE [LARGE SCALE GENOMIC DNA]</scope>
    <source>
        <strain evidence="3">CECT 7184</strain>
    </source>
</reference>
<feature type="transmembrane region" description="Helical" evidence="1">
    <location>
        <begin position="6"/>
        <end position="39"/>
    </location>
</feature>
<name>A0ABW0YQW4_9BACI</name>